<dbReference type="AlphaFoldDB" id="A0A813FRY3"/>
<comment type="caution">
    <text evidence="7">The sequence shown here is derived from an EMBL/GenBank/DDBJ whole genome shotgun (WGS) entry which is preliminary data.</text>
</comment>
<dbReference type="GO" id="GO:0005525">
    <property type="term" value="F:GTP binding"/>
    <property type="evidence" value="ECO:0007669"/>
    <property type="project" value="UniProtKB-KW"/>
</dbReference>
<evidence type="ECO:0000259" key="6">
    <source>
        <dbReference type="PROSITE" id="PS51716"/>
    </source>
</evidence>
<evidence type="ECO:0000313" key="7">
    <source>
        <dbReference type="EMBL" id="CAE8613409.1"/>
    </source>
</evidence>
<accession>A0A813FRY3</accession>
<dbReference type="OrthoDB" id="422720at2759"/>
<dbReference type="FunFam" id="3.40.50.300:FF:000541">
    <property type="entry name" value="Immunity related GTPase M"/>
    <property type="match status" value="1"/>
</dbReference>
<keyword evidence="4" id="KW-0342">GTP-binding</keyword>
<feature type="domain" description="IRG-type G" evidence="6">
    <location>
        <begin position="164"/>
        <end position="341"/>
    </location>
</feature>
<keyword evidence="8" id="KW-1185">Reference proteome</keyword>
<dbReference type="PANTHER" id="PTHR32341:SF10">
    <property type="entry name" value="INTERFERON-INDUCIBLE GTPASE 5"/>
    <property type="match status" value="1"/>
</dbReference>
<dbReference type="EMBL" id="CAJNNV010025254">
    <property type="protein sequence ID" value="CAE8613409.1"/>
    <property type="molecule type" value="Genomic_DNA"/>
</dbReference>
<dbReference type="InterPro" id="IPR027417">
    <property type="entry name" value="P-loop_NTPase"/>
</dbReference>
<reference evidence="7" key="1">
    <citation type="submission" date="2021-02" db="EMBL/GenBank/DDBJ databases">
        <authorList>
            <person name="Dougan E. K."/>
            <person name="Rhodes N."/>
            <person name="Thang M."/>
            <person name="Chan C."/>
        </authorList>
    </citation>
    <scope>NUCLEOTIDE SEQUENCE</scope>
</reference>
<evidence type="ECO:0000313" key="8">
    <source>
        <dbReference type="Proteomes" id="UP000654075"/>
    </source>
</evidence>
<name>A0A813FRY3_POLGL</name>
<proteinExistence type="inferred from homology"/>
<evidence type="ECO:0000256" key="1">
    <source>
        <dbReference type="ARBA" id="ARBA00005429"/>
    </source>
</evidence>
<keyword evidence="2" id="KW-0547">Nucleotide-binding</keyword>
<sequence>MPSELINALFKRRSEVESAAQTWESAPTESLADASHLASLSFDAPSVQDWLKTLETTPEEDLLAEALTEGLAERGKSGPAHAPRAIKPEESAHLKKLVAELGALQAEFTKERDTLGVAREEVERREADLQKREAELEAEEAEQRRLKDARENYPQPDWLEEVDDYMNVAVVGNSGVGKSLLINKLRKLRPHAEGWAPVGVNETTMRPQMYPFPNQHSVRLWDLPGAGTTAVPAATYLQDMGLRYFDRVIVVTAGRFTEMEVALRAELESHCVPYYLVRTKVDQDIWNNREDNFADQPKTLQIIREDLEQKHSVKSHCLYLVSSRDPEEFDMPRLMADLFPCLRKQLQQLDPLAPSFCPAGSPQALGVVTAAAAPPAWHDSWALPIALSVIIAGLQGRWGDSYSASYLVQNSSCHVTLSTGSNAVVILSQQDGVVWWCSRWYINEEALLKARRNRELRWTPVNLQDKPLVWYWCD</sequence>
<keyword evidence="3" id="KW-0378">Hydrolase</keyword>
<dbReference type="GO" id="GO:0016787">
    <property type="term" value="F:hydrolase activity"/>
    <property type="evidence" value="ECO:0007669"/>
    <property type="project" value="UniProtKB-KW"/>
</dbReference>
<dbReference type="SUPFAM" id="SSF52540">
    <property type="entry name" value="P-loop containing nucleoside triphosphate hydrolases"/>
    <property type="match status" value="1"/>
</dbReference>
<protein>
    <recommendedName>
        <fullName evidence="6">IRG-type G domain-containing protein</fullName>
    </recommendedName>
</protein>
<dbReference type="InterPro" id="IPR051515">
    <property type="entry name" value="IRG"/>
</dbReference>
<evidence type="ECO:0000256" key="2">
    <source>
        <dbReference type="ARBA" id="ARBA00022741"/>
    </source>
</evidence>
<dbReference type="PANTHER" id="PTHR32341">
    <property type="entry name" value="INTERFERON-INDUCIBLE GTPASE"/>
    <property type="match status" value="1"/>
</dbReference>
<dbReference type="Gene3D" id="3.40.50.300">
    <property type="entry name" value="P-loop containing nucleotide triphosphate hydrolases"/>
    <property type="match status" value="1"/>
</dbReference>
<dbReference type="Proteomes" id="UP000654075">
    <property type="component" value="Unassembled WGS sequence"/>
</dbReference>
<organism evidence="7 8">
    <name type="scientific">Polarella glacialis</name>
    <name type="common">Dinoflagellate</name>
    <dbReference type="NCBI Taxonomy" id="89957"/>
    <lineage>
        <taxon>Eukaryota</taxon>
        <taxon>Sar</taxon>
        <taxon>Alveolata</taxon>
        <taxon>Dinophyceae</taxon>
        <taxon>Suessiales</taxon>
        <taxon>Suessiaceae</taxon>
        <taxon>Polarella</taxon>
    </lineage>
</organism>
<comment type="similarity">
    <text evidence="1">Belongs to the TRAFAC class dynamin-like GTPase superfamily. IRG family.</text>
</comment>
<evidence type="ECO:0000256" key="4">
    <source>
        <dbReference type="ARBA" id="ARBA00023134"/>
    </source>
</evidence>
<evidence type="ECO:0000256" key="3">
    <source>
        <dbReference type="ARBA" id="ARBA00022801"/>
    </source>
</evidence>
<dbReference type="PROSITE" id="PS51716">
    <property type="entry name" value="G_IRG"/>
    <property type="match status" value="1"/>
</dbReference>
<dbReference type="InterPro" id="IPR007743">
    <property type="entry name" value="Immunity-related_GTPase-like"/>
</dbReference>
<feature type="region of interest" description="Disordered" evidence="5">
    <location>
        <begin position="127"/>
        <end position="146"/>
    </location>
</feature>
<dbReference type="GO" id="GO:0016020">
    <property type="term" value="C:membrane"/>
    <property type="evidence" value="ECO:0007669"/>
    <property type="project" value="InterPro"/>
</dbReference>
<evidence type="ECO:0000256" key="5">
    <source>
        <dbReference type="SAM" id="MobiDB-lite"/>
    </source>
</evidence>
<dbReference type="InterPro" id="IPR030385">
    <property type="entry name" value="G_IRG_dom"/>
</dbReference>
<dbReference type="Pfam" id="PF05049">
    <property type="entry name" value="IIGP"/>
    <property type="match status" value="1"/>
</dbReference>
<gene>
    <name evidence="7" type="ORF">PGLA1383_LOCUS31178</name>
</gene>